<organism evidence="2 3">
    <name type="scientific">Bordetella hinzii OH87 BAL007II</name>
    <dbReference type="NCBI Taxonomy" id="1331262"/>
    <lineage>
        <taxon>Bacteria</taxon>
        <taxon>Pseudomonadati</taxon>
        <taxon>Pseudomonadota</taxon>
        <taxon>Betaproteobacteria</taxon>
        <taxon>Burkholderiales</taxon>
        <taxon>Alcaligenaceae</taxon>
        <taxon>Bordetella</taxon>
    </lineage>
</organism>
<gene>
    <name evidence="2" type="ORF">L544_0402</name>
</gene>
<feature type="region of interest" description="Disordered" evidence="1">
    <location>
        <begin position="26"/>
        <end position="48"/>
    </location>
</feature>
<dbReference type="EMBL" id="JHEM01000029">
    <property type="protein sequence ID" value="KCB21791.1"/>
    <property type="molecule type" value="Genomic_DNA"/>
</dbReference>
<evidence type="ECO:0000313" key="2">
    <source>
        <dbReference type="EMBL" id="KCB21791.1"/>
    </source>
</evidence>
<evidence type="ECO:0000313" key="3">
    <source>
        <dbReference type="Proteomes" id="UP000025748"/>
    </source>
</evidence>
<reference evidence="2 3" key="1">
    <citation type="submission" date="2014-03" db="EMBL/GenBank/DDBJ databases">
        <title>Genome sequence of Bordetella hinzii.</title>
        <authorList>
            <person name="Register K."/>
            <person name="Harvill E."/>
            <person name="Goodfield L.L."/>
            <person name="Ivanov Y.V."/>
            <person name="Meyer J.A."/>
            <person name="Muse S.J."/>
            <person name="Jacobs N."/>
            <person name="Bendor L."/>
            <person name="Smallridge W.E."/>
            <person name="Brinkac L.M."/>
            <person name="Sanka R."/>
            <person name="Kim M."/>
            <person name="Losada L."/>
        </authorList>
    </citation>
    <scope>NUCLEOTIDE SEQUENCE [LARGE SCALE GENOMIC DNA]</scope>
    <source>
        <strain evidence="2 3">OH87 BAL007II</strain>
    </source>
</reference>
<evidence type="ECO:0000256" key="1">
    <source>
        <dbReference type="SAM" id="MobiDB-lite"/>
    </source>
</evidence>
<name>A0ABR4QWB1_9BORD</name>
<accession>A0ABR4QWB1</accession>
<comment type="caution">
    <text evidence="2">The sequence shown here is derived from an EMBL/GenBank/DDBJ whole genome shotgun (WGS) entry which is preliminary data.</text>
</comment>
<sequence>MMSRCVPQGRRGTLLALFRKPENEIRNPQSAIRNPQSAIRNPQSAIRN</sequence>
<protein>
    <submittedName>
        <fullName evidence="2">Uncharacterized protein</fullName>
    </submittedName>
</protein>
<keyword evidence="3" id="KW-1185">Reference proteome</keyword>
<dbReference type="Proteomes" id="UP000025748">
    <property type="component" value="Unassembled WGS sequence"/>
</dbReference>
<proteinExistence type="predicted"/>